<name>A0ACB7SQ08_HYAAI</name>
<gene>
    <name evidence="1" type="ORF">HPB50_013431</name>
</gene>
<proteinExistence type="predicted"/>
<dbReference type="EMBL" id="CM023483">
    <property type="protein sequence ID" value="KAH6936116.1"/>
    <property type="molecule type" value="Genomic_DNA"/>
</dbReference>
<dbReference type="Proteomes" id="UP000821845">
    <property type="component" value="Chromosome 3"/>
</dbReference>
<reference evidence="1" key="1">
    <citation type="submission" date="2020-05" db="EMBL/GenBank/DDBJ databases">
        <title>Large-scale comparative analyses of tick genomes elucidate their genetic diversity and vector capacities.</title>
        <authorList>
            <person name="Jia N."/>
            <person name="Wang J."/>
            <person name="Shi W."/>
            <person name="Du L."/>
            <person name="Sun Y."/>
            <person name="Zhan W."/>
            <person name="Jiang J."/>
            <person name="Wang Q."/>
            <person name="Zhang B."/>
            <person name="Ji P."/>
            <person name="Sakyi L.B."/>
            <person name="Cui X."/>
            <person name="Yuan T."/>
            <person name="Jiang B."/>
            <person name="Yang W."/>
            <person name="Lam T.T.-Y."/>
            <person name="Chang Q."/>
            <person name="Ding S."/>
            <person name="Wang X."/>
            <person name="Zhu J."/>
            <person name="Ruan X."/>
            <person name="Zhao L."/>
            <person name="Wei J."/>
            <person name="Que T."/>
            <person name="Du C."/>
            <person name="Cheng J."/>
            <person name="Dai P."/>
            <person name="Han X."/>
            <person name="Huang E."/>
            <person name="Gao Y."/>
            <person name="Liu J."/>
            <person name="Shao H."/>
            <person name="Ye R."/>
            <person name="Li L."/>
            <person name="Wei W."/>
            <person name="Wang X."/>
            <person name="Wang C."/>
            <person name="Yang T."/>
            <person name="Huo Q."/>
            <person name="Li W."/>
            <person name="Guo W."/>
            <person name="Chen H."/>
            <person name="Zhou L."/>
            <person name="Ni X."/>
            <person name="Tian J."/>
            <person name="Zhou Y."/>
            <person name="Sheng Y."/>
            <person name="Liu T."/>
            <person name="Pan Y."/>
            <person name="Xia L."/>
            <person name="Li J."/>
            <person name="Zhao F."/>
            <person name="Cao W."/>
        </authorList>
    </citation>
    <scope>NUCLEOTIDE SEQUENCE</scope>
    <source>
        <strain evidence="1">Hyas-2018</strain>
    </source>
</reference>
<keyword evidence="2" id="KW-1185">Reference proteome</keyword>
<evidence type="ECO:0000313" key="1">
    <source>
        <dbReference type="EMBL" id="KAH6936116.1"/>
    </source>
</evidence>
<protein>
    <submittedName>
        <fullName evidence="1">Uncharacterized protein</fullName>
    </submittedName>
</protein>
<sequence>MPRGRLGRASLQPSNATTDPADQATAPSTPCQVVCADPCADMHRVCPATAENARLHRRMTDTPGRGQDGTEREDTPCRLGPGDAVWARNFRDGEKWLPGTIKQLNGARIMTIQTSAGLLERHMDQFRLRDSLAPVLRRSTRVKKPVQRYPP</sequence>
<comment type="caution">
    <text evidence="1">The sequence shown here is derived from an EMBL/GenBank/DDBJ whole genome shotgun (WGS) entry which is preliminary data.</text>
</comment>
<organism evidence="1 2">
    <name type="scientific">Hyalomma asiaticum</name>
    <name type="common">Tick</name>
    <dbReference type="NCBI Taxonomy" id="266040"/>
    <lineage>
        <taxon>Eukaryota</taxon>
        <taxon>Metazoa</taxon>
        <taxon>Ecdysozoa</taxon>
        <taxon>Arthropoda</taxon>
        <taxon>Chelicerata</taxon>
        <taxon>Arachnida</taxon>
        <taxon>Acari</taxon>
        <taxon>Parasitiformes</taxon>
        <taxon>Ixodida</taxon>
        <taxon>Ixodoidea</taxon>
        <taxon>Ixodidae</taxon>
        <taxon>Hyalomminae</taxon>
        <taxon>Hyalomma</taxon>
    </lineage>
</organism>
<evidence type="ECO:0000313" key="2">
    <source>
        <dbReference type="Proteomes" id="UP000821845"/>
    </source>
</evidence>
<accession>A0ACB7SQ08</accession>